<proteinExistence type="inferred from homology"/>
<organism evidence="8 9">
    <name type="scientific">Sphingomonas baiyangensis</name>
    <dbReference type="NCBI Taxonomy" id="2572576"/>
    <lineage>
        <taxon>Bacteria</taxon>
        <taxon>Pseudomonadati</taxon>
        <taxon>Pseudomonadota</taxon>
        <taxon>Alphaproteobacteria</taxon>
        <taxon>Sphingomonadales</taxon>
        <taxon>Sphingomonadaceae</taxon>
        <taxon>Sphingomonas</taxon>
    </lineage>
</organism>
<dbReference type="EMBL" id="SWKR01000002">
    <property type="protein sequence ID" value="TKD50853.1"/>
    <property type="molecule type" value="Genomic_DNA"/>
</dbReference>
<keyword evidence="5 6" id="KW-0472">Membrane</keyword>
<dbReference type="OrthoDB" id="7818056at2"/>
<gene>
    <name evidence="8" type="ORF">FBR43_08800</name>
</gene>
<evidence type="ECO:0000256" key="2">
    <source>
        <dbReference type="ARBA" id="ARBA00009853"/>
    </source>
</evidence>
<comment type="caution">
    <text evidence="8">The sequence shown here is derived from an EMBL/GenBank/DDBJ whole genome shotgun (WGS) entry which is preliminary data.</text>
</comment>
<feature type="transmembrane region" description="Helical" evidence="6">
    <location>
        <begin position="241"/>
        <end position="261"/>
    </location>
</feature>
<sequence>MSHRSASPLIAFAVALVGIAVFSAMDALMKALVIAIGVYNTLFWRNLAGVAIGAAAWVTGTMCWPGRAALRLHLVRGCVGAVMALLFFWGLARVPMAQAIALAFIAPILSLFLAAWLLGERVARRTIHASLLALAGVGVILAGQWQAELGPDAFRGALAILASALCYAWNIVLMRQQSLLADAREVAFFQSLVVAALFACAAPWLALWPQGQWPALIAAAILGVASLFLLAWAYARGEASYLAPTEYSSFVWAALLGWLVFGERVSGWTLAGAALIVVASAWAARPKPAAAAPLA</sequence>
<evidence type="ECO:0000256" key="6">
    <source>
        <dbReference type="SAM" id="Phobius"/>
    </source>
</evidence>
<feature type="transmembrane region" description="Helical" evidence="6">
    <location>
        <begin position="130"/>
        <end position="147"/>
    </location>
</feature>
<accession>A0A4U1L3S9</accession>
<dbReference type="Proteomes" id="UP000309138">
    <property type="component" value="Unassembled WGS sequence"/>
</dbReference>
<feature type="transmembrane region" description="Helical" evidence="6">
    <location>
        <begin position="74"/>
        <end position="92"/>
    </location>
</feature>
<keyword evidence="9" id="KW-1185">Reference proteome</keyword>
<dbReference type="Pfam" id="PF00892">
    <property type="entry name" value="EamA"/>
    <property type="match status" value="2"/>
</dbReference>
<dbReference type="RefSeq" id="WP_136942800.1">
    <property type="nucleotide sequence ID" value="NZ_SWKR01000002.1"/>
</dbReference>
<evidence type="ECO:0000256" key="3">
    <source>
        <dbReference type="ARBA" id="ARBA00022692"/>
    </source>
</evidence>
<name>A0A4U1L3S9_9SPHN</name>
<protein>
    <submittedName>
        <fullName evidence="8">DMT family transporter</fullName>
    </submittedName>
</protein>
<feature type="transmembrane region" description="Helical" evidence="6">
    <location>
        <begin position="213"/>
        <end position="234"/>
    </location>
</feature>
<reference evidence="8 9" key="1">
    <citation type="submission" date="2019-04" db="EMBL/GenBank/DDBJ databases">
        <authorList>
            <person name="Yang Y."/>
            <person name="Wei D."/>
        </authorList>
    </citation>
    <scope>NUCLEOTIDE SEQUENCE [LARGE SCALE GENOMIC DNA]</scope>
    <source>
        <strain evidence="8 9">L-1-4w-11</strain>
    </source>
</reference>
<comment type="similarity">
    <text evidence="2">Belongs to the drug/metabolite transporter (DMT) superfamily. 10 TMS drug/metabolite exporter (DME) (TC 2.A.7.3) family.</text>
</comment>
<feature type="domain" description="EamA" evidence="7">
    <location>
        <begin position="13"/>
        <end position="141"/>
    </location>
</feature>
<dbReference type="PANTHER" id="PTHR22911">
    <property type="entry name" value="ACYL-MALONYL CONDENSING ENZYME-RELATED"/>
    <property type="match status" value="1"/>
</dbReference>
<evidence type="ECO:0000313" key="8">
    <source>
        <dbReference type="EMBL" id="TKD50853.1"/>
    </source>
</evidence>
<evidence type="ECO:0000256" key="5">
    <source>
        <dbReference type="ARBA" id="ARBA00023136"/>
    </source>
</evidence>
<feature type="transmembrane region" description="Helical" evidence="6">
    <location>
        <begin position="98"/>
        <end position="118"/>
    </location>
</feature>
<dbReference type="PANTHER" id="PTHR22911:SF6">
    <property type="entry name" value="SOLUTE CARRIER FAMILY 35 MEMBER G1"/>
    <property type="match status" value="1"/>
</dbReference>
<keyword evidence="3 6" id="KW-0812">Transmembrane</keyword>
<comment type="subcellular location">
    <subcellularLocation>
        <location evidence="1">Membrane</location>
        <topology evidence="1">Multi-pass membrane protein</topology>
    </subcellularLocation>
</comment>
<dbReference type="Gene3D" id="1.10.3730.20">
    <property type="match status" value="1"/>
</dbReference>
<evidence type="ECO:0000256" key="1">
    <source>
        <dbReference type="ARBA" id="ARBA00004141"/>
    </source>
</evidence>
<feature type="transmembrane region" description="Helical" evidence="6">
    <location>
        <begin position="267"/>
        <end position="284"/>
    </location>
</feature>
<feature type="transmembrane region" description="Helical" evidence="6">
    <location>
        <begin position="186"/>
        <end position="207"/>
    </location>
</feature>
<dbReference type="InterPro" id="IPR000620">
    <property type="entry name" value="EamA_dom"/>
</dbReference>
<evidence type="ECO:0000313" key="9">
    <source>
        <dbReference type="Proteomes" id="UP000309138"/>
    </source>
</evidence>
<evidence type="ECO:0000259" key="7">
    <source>
        <dbReference type="Pfam" id="PF00892"/>
    </source>
</evidence>
<feature type="transmembrane region" description="Helical" evidence="6">
    <location>
        <begin position="42"/>
        <end position="62"/>
    </location>
</feature>
<dbReference type="GO" id="GO:0016020">
    <property type="term" value="C:membrane"/>
    <property type="evidence" value="ECO:0007669"/>
    <property type="project" value="UniProtKB-SubCell"/>
</dbReference>
<dbReference type="AlphaFoldDB" id="A0A4U1L3S9"/>
<feature type="transmembrane region" description="Helical" evidence="6">
    <location>
        <begin position="12"/>
        <end position="36"/>
    </location>
</feature>
<dbReference type="SUPFAM" id="SSF103481">
    <property type="entry name" value="Multidrug resistance efflux transporter EmrE"/>
    <property type="match status" value="2"/>
</dbReference>
<evidence type="ECO:0000256" key="4">
    <source>
        <dbReference type="ARBA" id="ARBA00022989"/>
    </source>
</evidence>
<keyword evidence="4 6" id="KW-1133">Transmembrane helix</keyword>
<feature type="domain" description="EamA" evidence="7">
    <location>
        <begin position="155"/>
        <end position="281"/>
    </location>
</feature>
<dbReference type="InterPro" id="IPR037185">
    <property type="entry name" value="EmrE-like"/>
</dbReference>
<feature type="transmembrane region" description="Helical" evidence="6">
    <location>
        <begin position="153"/>
        <end position="174"/>
    </location>
</feature>